<evidence type="ECO:0000256" key="5">
    <source>
        <dbReference type="ARBA" id="ARBA00022989"/>
    </source>
</evidence>
<accession>A0AAQ3MXH6</accession>
<evidence type="ECO:0000313" key="9">
    <source>
        <dbReference type="Proteomes" id="UP001374535"/>
    </source>
</evidence>
<feature type="transmembrane region" description="Helical" evidence="7">
    <location>
        <begin position="55"/>
        <end position="75"/>
    </location>
</feature>
<gene>
    <name evidence="8" type="ORF">V8G54_031067</name>
</gene>
<keyword evidence="3" id="KW-0813">Transport</keyword>
<evidence type="ECO:0000256" key="6">
    <source>
        <dbReference type="ARBA" id="ARBA00023136"/>
    </source>
</evidence>
<sequence>MIQTSWFPVNSATSGKGGLGIFLAICAFSGTFGVADAHVQSGMDGDLSYMQPEFIQSFLGGLAAFGVLTSALRLITKAVFDHSSDGLRKGANRSVVGELDEDLDSNLS</sequence>
<protein>
    <submittedName>
        <fullName evidence="8">Uncharacterized protein</fullName>
    </submittedName>
</protein>
<dbReference type="AlphaFoldDB" id="A0AAQ3MXH6"/>
<feature type="transmembrane region" description="Helical" evidence="7">
    <location>
        <begin position="17"/>
        <end position="35"/>
    </location>
</feature>
<dbReference type="EMBL" id="CP144692">
    <property type="protein sequence ID" value="WVY98916.1"/>
    <property type="molecule type" value="Genomic_DNA"/>
</dbReference>
<dbReference type="Proteomes" id="UP001374535">
    <property type="component" value="Chromosome 9"/>
</dbReference>
<evidence type="ECO:0000256" key="4">
    <source>
        <dbReference type="ARBA" id="ARBA00022692"/>
    </source>
</evidence>
<evidence type="ECO:0000256" key="1">
    <source>
        <dbReference type="ARBA" id="ARBA00004141"/>
    </source>
</evidence>
<evidence type="ECO:0000256" key="2">
    <source>
        <dbReference type="ARBA" id="ARBA00007965"/>
    </source>
</evidence>
<proteinExistence type="inferred from homology"/>
<evidence type="ECO:0000256" key="7">
    <source>
        <dbReference type="SAM" id="Phobius"/>
    </source>
</evidence>
<keyword evidence="4 7" id="KW-0812">Transmembrane</keyword>
<keyword evidence="5 7" id="KW-1133">Transmembrane helix</keyword>
<dbReference type="GO" id="GO:0005337">
    <property type="term" value="F:nucleoside transmembrane transporter activity"/>
    <property type="evidence" value="ECO:0007669"/>
    <property type="project" value="InterPro"/>
</dbReference>
<keyword evidence="9" id="KW-1185">Reference proteome</keyword>
<dbReference type="GO" id="GO:0005886">
    <property type="term" value="C:plasma membrane"/>
    <property type="evidence" value="ECO:0007669"/>
    <property type="project" value="TreeGrafter"/>
</dbReference>
<evidence type="ECO:0000256" key="3">
    <source>
        <dbReference type="ARBA" id="ARBA00022448"/>
    </source>
</evidence>
<keyword evidence="6 7" id="KW-0472">Membrane</keyword>
<organism evidence="8 9">
    <name type="scientific">Vigna mungo</name>
    <name type="common">Black gram</name>
    <name type="synonym">Phaseolus mungo</name>
    <dbReference type="NCBI Taxonomy" id="3915"/>
    <lineage>
        <taxon>Eukaryota</taxon>
        <taxon>Viridiplantae</taxon>
        <taxon>Streptophyta</taxon>
        <taxon>Embryophyta</taxon>
        <taxon>Tracheophyta</taxon>
        <taxon>Spermatophyta</taxon>
        <taxon>Magnoliopsida</taxon>
        <taxon>eudicotyledons</taxon>
        <taxon>Gunneridae</taxon>
        <taxon>Pentapetalae</taxon>
        <taxon>rosids</taxon>
        <taxon>fabids</taxon>
        <taxon>Fabales</taxon>
        <taxon>Fabaceae</taxon>
        <taxon>Papilionoideae</taxon>
        <taxon>50 kb inversion clade</taxon>
        <taxon>NPAAA clade</taxon>
        <taxon>indigoferoid/millettioid clade</taxon>
        <taxon>Phaseoleae</taxon>
        <taxon>Vigna</taxon>
    </lineage>
</organism>
<comment type="subcellular location">
    <subcellularLocation>
        <location evidence="1">Membrane</location>
        <topology evidence="1">Multi-pass membrane protein</topology>
    </subcellularLocation>
</comment>
<reference evidence="8 9" key="1">
    <citation type="journal article" date="2023" name="Life. Sci Alliance">
        <title>Evolutionary insights into 3D genome organization and epigenetic landscape of Vigna mungo.</title>
        <authorList>
            <person name="Junaid A."/>
            <person name="Singh B."/>
            <person name="Bhatia S."/>
        </authorList>
    </citation>
    <scope>NUCLEOTIDE SEQUENCE [LARGE SCALE GENOMIC DNA]</scope>
    <source>
        <strain evidence="8">Urdbean</strain>
    </source>
</reference>
<dbReference type="InterPro" id="IPR002259">
    <property type="entry name" value="Eqnu_transpt"/>
</dbReference>
<comment type="similarity">
    <text evidence="2">Belongs to the SLC29A/ENT transporter (TC 2.A.57) family.</text>
</comment>
<dbReference type="PANTHER" id="PTHR10332:SF30">
    <property type="entry name" value="EQUILIBRATIVE NUCLEOTIDE TRANSPORTER 2"/>
    <property type="match status" value="1"/>
</dbReference>
<evidence type="ECO:0000313" key="8">
    <source>
        <dbReference type="EMBL" id="WVY98916.1"/>
    </source>
</evidence>
<dbReference type="PANTHER" id="PTHR10332">
    <property type="entry name" value="EQUILIBRATIVE NUCLEOSIDE TRANSPORTER"/>
    <property type="match status" value="1"/>
</dbReference>
<name>A0AAQ3MXH6_VIGMU</name>